<dbReference type="EMBL" id="FQ311868">
    <property type="protein sequence ID" value="CBS86817.1"/>
    <property type="molecule type" value="Genomic_DNA"/>
</dbReference>
<feature type="domain" description="Spore protein YkvP/CgeB glycosyl transferase-like" evidence="1">
    <location>
        <begin position="265"/>
        <end position="384"/>
    </location>
</feature>
<evidence type="ECO:0000313" key="3">
    <source>
        <dbReference type="Proteomes" id="UP000005667"/>
    </source>
</evidence>
<protein>
    <recommendedName>
        <fullName evidence="1">Spore protein YkvP/CgeB glycosyl transferase-like domain-containing protein</fullName>
    </recommendedName>
</protein>
<evidence type="ECO:0000259" key="1">
    <source>
        <dbReference type="Pfam" id="PF13524"/>
    </source>
</evidence>
<dbReference type="STRING" id="862719.AZOLI_1518"/>
<reference evidence="3" key="1">
    <citation type="journal article" date="2011" name="PLoS Genet.">
        <title>Azospirillum genomes reveal transition of bacteria from aquatic to terrestrial environments.</title>
        <authorList>
            <person name="Wisniewski-Dye F."/>
            <person name="Borziak K."/>
            <person name="Khalsa-Moyers G."/>
            <person name="Alexandre G."/>
            <person name="Sukharnikov L.O."/>
            <person name="Wuichet K."/>
            <person name="Hurst G.B."/>
            <person name="McDonald W.H."/>
            <person name="Robertson J.S."/>
            <person name="Barbe V."/>
            <person name="Calteau A."/>
            <person name="Rouy Z."/>
            <person name="Mangenot S."/>
            <person name="Prigent-Combaret C."/>
            <person name="Normand P."/>
            <person name="Boyer M."/>
            <person name="Siguier P."/>
            <person name="Dessaux Y."/>
            <person name="Elmerich C."/>
            <person name="Condemine G."/>
            <person name="Krishnen G."/>
            <person name="Kennedy I."/>
            <person name="Paterson A.H."/>
            <person name="Gonzalez V."/>
            <person name="Mavingui P."/>
            <person name="Zhulin I.B."/>
        </authorList>
    </citation>
    <scope>NUCLEOTIDE SEQUENCE [LARGE SCALE GENOMIC DNA]</scope>
    <source>
        <strain evidence="3">4B</strain>
    </source>
</reference>
<dbReference type="KEGG" id="ali:AZOLI_1518"/>
<dbReference type="RefSeq" id="WP_014247833.1">
    <property type="nucleotide sequence ID" value="NC_016622.1"/>
</dbReference>
<keyword evidence="3" id="KW-1185">Reference proteome</keyword>
<dbReference type="HOGENOM" id="CLU_673779_0_0_5"/>
<proteinExistence type="predicted"/>
<accession>G7Z570</accession>
<dbReference type="InterPro" id="IPR055259">
    <property type="entry name" value="YkvP/CgeB_Glyco_trans-like"/>
</dbReference>
<dbReference type="Pfam" id="PF13524">
    <property type="entry name" value="Glyco_trans_1_2"/>
    <property type="match status" value="1"/>
</dbReference>
<name>G7Z570_AZOL4</name>
<dbReference type="Proteomes" id="UP000005667">
    <property type="component" value="Chromosome"/>
</dbReference>
<evidence type="ECO:0000313" key="2">
    <source>
        <dbReference type="EMBL" id="CBS86817.1"/>
    </source>
</evidence>
<dbReference type="OrthoDB" id="7295649at2"/>
<sequence length="408" mass="45757">MRFLLCGHGTSEVLWSLHAALIDLGHESVLALPDISQDIIDRPIDALLVLNLFQIPRDTIEMLLAYVASFGKRPAVVHICLNHPVEEIGARTVEEIREIDQWMDRQSVFMWCMCPAAAQQANRMGLSRIFYEPLGVHRWIYTARSADGTSDLYKRWMSLNDTGLVRHPYAAMKGEADAAEGEALVRNRILYLGQGWPEHIPTGPEFSDQSISVATATVAGFMMERPELNRIQAMDLCGLAERSADPGWILRFNRAFTIAFSVENRRRFSAAIRRAFGETFSLWGNGWERLGIDAGPVSSALRNAYGSAAACLDFGSLAYDTAVFPRTLEIIKRNGLLVGWRHTDAAQLFGPHEQELTFIDEADAVRVLARLAVDPDHREKLRKAHLNWAYESLALTGILPRIIARMQT</sequence>
<gene>
    <name evidence="2" type="ordered locus">AZOLI_1518</name>
</gene>
<dbReference type="AlphaFoldDB" id="G7Z570"/>
<organism evidence="2 3">
    <name type="scientific">Azospirillum lipoferum (strain 4B)</name>
    <dbReference type="NCBI Taxonomy" id="862719"/>
    <lineage>
        <taxon>Bacteria</taxon>
        <taxon>Pseudomonadati</taxon>
        <taxon>Pseudomonadota</taxon>
        <taxon>Alphaproteobacteria</taxon>
        <taxon>Rhodospirillales</taxon>
        <taxon>Azospirillaceae</taxon>
        <taxon>Azospirillum</taxon>
    </lineage>
</organism>